<comment type="caution">
    <text evidence="1">The sequence shown here is derived from an EMBL/GenBank/DDBJ whole genome shotgun (WGS) entry which is preliminary data.</text>
</comment>
<reference evidence="1 2" key="1">
    <citation type="journal article" date="2019" name="Int. J. Syst. Evol. Microbiol.">
        <title>The Global Catalogue of Microorganisms (GCM) 10K type strain sequencing project: providing services to taxonomists for standard genome sequencing and annotation.</title>
        <authorList>
            <consortium name="The Broad Institute Genomics Platform"/>
            <consortium name="The Broad Institute Genome Sequencing Center for Infectious Disease"/>
            <person name="Wu L."/>
            <person name="Ma J."/>
        </authorList>
    </citation>
    <scope>NUCLEOTIDE SEQUENCE [LARGE SCALE GENOMIC DNA]</scope>
    <source>
        <strain evidence="1 2">JCM 16378</strain>
    </source>
</reference>
<dbReference type="PANTHER" id="PTHR36529">
    <property type="entry name" value="SLL1095 PROTEIN"/>
    <property type="match status" value="1"/>
</dbReference>
<evidence type="ECO:0000313" key="2">
    <source>
        <dbReference type="Proteomes" id="UP001501326"/>
    </source>
</evidence>
<dbReference type="RefSeq" id="WP_344193993.1">
    <property type="nucleotide sequence ID" value="NZ_BAAARN010000003.1"/>
</dbReference>
<accession>A0ABN3URX4</accession>
<dbReference type="InterPro" id="IPR029044">
    <property type="entry name" value="Nucleotide-diphossugar_trans"/>
</dbReference>
<protein>
    <submittedName>
        <fullName evidence="1">DUF2064 domain-containing protein</fullName>
    </submittedName>
</protein>
<dbReference type="PANTHER" id="PTHR36529:SF1">
    <property type="entry name" value="GLYCOSYLTRANSFERASE"/>
    <property type="match status" value="1"/>
</dbReference>
<keyword evidence="2" id="KW-1185">Reference proteome</keyword>
<dbReference type="Pfam" id="PF09837">
    <property type="entry name" value="DUF2064"/>
    <property type="match status" value="1"/>
</dbReference>
<proteinExistence type="predicted"/>
<gene>
    <name evidence="1" type="ORF">GCM10009867_25590</name>
</gene>
<dbReference type="EMBL" id="BAAARN010000003">
    <property type="protein sequence ID" value="GAA2737637.1"/>
    <property type="molecule type" value="Genomic_DNA"/>
</dbReference>
<name>A0ABN3URX4_9MICO</name>
<dbReference type="Proteomes" id="UP001501326">
    <property type="component" value="Unassembled WGS sequence"/>
</dbReference>
<evidence type="ECO:0000313" key="1">
    <source>
        <dbReference type="EMBL" id="GAA2737637.1"/>
    </source>
</evidence>
<dbReference type="Gene3D" id="3.90.550.10">
    <property type="entry name" value="Spore Coat Polysaccharide Biosynthesis Protein SpsA, Chain A"/>
    <property type="match status" value="1"/>
</dbReference>
<organism evidence="1 2">
    <name type="scientific">Pedococcus aerophilus</name>
    <dbReference type="NCBI Taxonomy" id="436356"/>
    <lineage>
        <taxon>Bacteria</taxon>
        <taxon>Bacillati</taxon>
        <taxon>Actinomycetota</taxon>
        <taxon>Actinomycetes</taxon>
        <taxon>Micrococcales</taxon>
        <taxon>Intrasporangiaceae</taxon>
        <taxon>Pedococcus</taxon>
    </lineage>
</organism>
<dbReference type="SUPFAM" id="SSF53448">
    <property type="entry name" value="Nucleotide-diphospho-sugar transferases"/>
    <property type="match status" value="1"/>
</dbReference>
<dbReference type="InterPro" id="IPR018641">
    <property type="entry name" value="Trfase_1_rSAM/seldom-assoc"/>
</dbReference>
<sequence length="227" mass="23383">MTTGTVLVMAKAPVAGEVKTRLGATIGDAPSAVLAHAALLDTLAVCEAVFPPGRRVVALAGSIDRSVGPAALRQALTGWDVIGQEGPTLGHRLAAAHRTVHDTHGGPVVQVGMDTPHLTPDHLGHVIATAGTGRPVLGRALDGGWWVLATTSPGDVVGLHLVPMSRPDTWTCTRAAIEAAVGSVLPTCELGDVDTAADAQLVAAQAPDTRFARAWYQLDTTLESRTP</sequence>